<proteinExistence type="predicted"/>
<gene>
    <name evidence="1" type="ORF">JJQ90_01835</name>
</gene>
<name>A0ABS6H4J9_9PROT</name>
<comment type="caution">
    <text evidence="1">The sequence shown here is derived from an EMBL/GenBank/DDBJ whole genome shotgun (WGS) entry which is preliminary data.</text>
</comment>
<evidence type="ECO:0000313" key="1">
    <source>
        <dbReference type="EMBL" id="MBU8542426.1"/>
    </source>
</evidence>
<organism evidence="1 2">
    <name type="scientific">Falsiroseomonas oleicola</name>
    <dbReference type="NCBI Taxonomy" id="2801474"/>
    <lineage>
        <taxon>Bacteria</taxon>
        <taxon>Pseudomonadati</taxon>
        <taxon>Pseudomonadota</taxon>
        <taxon>Alphaproteobacteria</taxon>
        <taxon>Acetobacterales</taxon>
        <taxon>Roseomonadaceae</taxon>
        <taxon>Falsiroseomonas</taxon>
    </lineage>
</organism>
<dbReference type="RefSeq" id="WP_216872759.1">
    <property type="nucleotide sequence ID" value="NZ_JAERQM010000001.1"/>
</dbReference>
<dbReference type="Proteomes" id="UP000689967">
    <property type="component" value="Unassembled WGS sequence"/>
</dbReference>
<accession>A0ABS6H4J9</accession>
<dbReference type="EMBL" id="JAERQM010000001">
    <property type="protein sequence ID" value="MBU8542426.1"/>
    <property type="molecule type" value="Genomic_DNA"/>
</dbReference>
<protein>
    <submittedName>
        <fullName evidence="1">Uncharacterized protein</fullName>
    </submittedName>
</protein>
<keyword evidence="2" id="KW-1185">Reference proteome</keyword>
<reference evidence="1 2" key="1">
    <citation type="submission" date="2021-01" db="EMBL/GenBank/DDBJ databases">
        <title>Roseomonas sp. nov, a bacterium isolated from an oil production mixture in Yumen Oilfield.</title>
        <authorList>
            <person name="Wu D."/>
        </authorList>
    </citation>
    <scope>NUCLEOTIDE SEQUENCE [LARGE SCALE GENOMIC DNA]</scope>
    <source>
        <strain evidence="1 2">ROY-5-3</strain>
    </source>
</reference>
<sequence>MADTLGAGGLETILPKGFENSLDTQRDADAVAKLKAACLSAYESHPHSCSHAVNAVIRQVMDLDEGAWPQRQANALVAFLVDSADWTKVTLDRGYELAQQGVVVVGGKEEKIGNGHVVVIFPGPKAPRGGYSFTDKQGNKQKVASKGLYPLVLSTSIGAWPGAKSKSDKTVWDPWGKDTAFAEVRFWAPTPFAAGKPNVSASLRRHGGLPLS</sequence>
<evidence type="ECO:0000313" key="2">
    <source>
        <dbReference type="Proteomes" id="UP000689967"/>
    </source>
</evidence>